<dbReference type="InterPro" id="IPR050259">
    <property type="entry name" value="SDR"/>
</dbReference>
<dbReference type="SUPFAM" id="SSF51735">
    <property type="entry name" value="NAD(P)-binding Rossmann-fold domains"/>
    <property type="match status" value="1"/>
</dbReference>
<dbReference type="PANTHER" id="PTHR42879">
    <property type="entry name" value="3-OXOACYL-(ACYL-CARRIER-PROTEIN) REDUCTASE"/>
    <property type="match status" value="1"/>
</dbReference>
<dbReference type="InterPro" id="IPR002347">
    <property type="entry name" value="SDR_fam"/>
</dbReference>
<accession>A0A6P1YRI5</accession>
<proteinExistence type="inferred from homology"/>
<dbReference type="Gene3D" id="3.40.50.720">
    <property type="entry name" value="NAD(P)-binding Rossmann-like Domain"/>
    <property type="match status" value="1"/>
</dbReference>
<dbReference type="InterPro" id="IPR036291">
    <property type="entry name" value="NAD(P)-bd_dom_sf"/>
</dbReference>
<reference evidence="2 3" key="1">
    <citation type="submission" date="2020-02" db="EMBL/GenBank/DDBJ databases">
        <authorList>
            <person name="Li G."/>
        </authorList>
    </citation>
    <scope>NUCLEOTIDE SEQUENCE [LARGE SCALE GENOMIC DNA]</scope>
    <source>
        <strain evidence="2 3">DSM 102029</strain>
    </source>
</reference>
<dbReference type="Pfam" id="PF13561">
    <property type="entry name" value="adh_short_C2"/>
    <property type="match status" value="1"/>
</dbReference>
<dbReference type="EMBL" id="CP048630">
    <property type="protein sequence ID" value="QIB36088.1"/>
    <property type="molecule type" value="Genomic_DNA"/>
</dbReference>
<comment type="similarity">
    <text evidence="1">Belongs to the short-chain dehydrogenases/reductases (SDR) family.</text>
</comment>
<dbReference type="KEGG" id="apra:G3A50_04820"/>
<evidence type="ECO:0000256" key="1">
    <source>
        <dbReference type="ARBA" id="ARBA00006484"/>
    </source>
</evidence>
<evidence type="ECO:0000313" key="3">
    <source>
        <dbReference type="Proteomes" id="UP000464751"/>
    </source>
</evidence>
<sequence length="78" mass="8247">MTVNAVARGPTETELFRANNMSGSADEMRYLSGVLMRQFGTLQEIAAAIGFLLSDDAGLIAGQTLHVDGGVWIGKASF</sequence>
<gene>
    <name evidence="2" type="ORF">G3A50_04820</name>
</gene>
<dbReference type="Proteomes" id="UP000464751">
    <property type="component" value="Chromosome"/>
</dbReference>
<keyword evidence="3" id="KW-1185">Reference proteome</keyword>
<name>A0A6P1YRI5_9HYPH</name>
<evidence type="ECO:0000313" key="2">
    <source>
        <dbReference type="EMBL" id="QIB36088.1"/>
    </source>
</evidence>
<organism evidence="2 3">
    <name type="scientific">Ancylobacter pratisalsi</name>
    <dbReference type="NCBI Taxonomy" id="1745854"/>
    <lineage>
        <taxon>Bacteria</taxon>
        <taxon>Pseudomonadati</taxon>
        <taxon>Pseudomonadota</taxon>
        <taxon>Alphaproteobacteria</taxon>
        <taxon>Hyphomicrobiales</taxon>
        <taxon>Xanthobacteraceae</taxon>
        <taxon>Ancylobacter</taxon>
    </lineage>
</organism>
<dbReference type="AlphaFoldDB" id="A0A6P1YRI5"/>
<protein>
    <submittedName>
        <fullName evidence="2">SDR family oxidoreductase</fullName>
    </submittedName>
</protein>